<keyword evidence="2" id="KW-1185">Reference proteome</keyword>
<organism evidence="1 2">
    <name type="scientific">Telmatocola sphagniphila</name>
    <dbReference type="NCBI Taxonomy" id="1123043"/>
    <lineage>
        <taxon>Bacteria</taxon>
        <taxon>Pseudomonadati</taxon>
        <taxon>Planctomycetota</taxon>
        <taxon>Planctomycetia</taxon>
        <taxon>Gemmatales</taxon>
        <taxon>Gemmataceae</taxon>
    </lineage>
</organism>
<dbReference type="InterPro" id="IPR016155">
    <property type="entry name" value="Mopterin_synth/thiamin_S_b"/>
</dbReference>
<dbReference type="InterPro" id="IPR012675">
    <property type="entry name" value="Beta-grasp_dom_sf"/>
</dbReference>
<dbReference type="KEGG" id="tsph:KIH39_21780"/>
<evidence type="ECO:0000313" key="1">
    <source>
        <dbReference type="EMBL" id="QVL31451.1"/>
    </source>
</evidence>
<evidence type="ECO:0000313" key="2">
    <source>
        <dbReference type="Proteomes" id="UP000676194"/>
    </source>
</evidence>
<dbReference type="Proteomes" id="UP000676194">
    <property type="component" value="Chromosome"/>
</dbReference>
<name>A0A8E6EXM9_9BACT</name>
<dbReference type="PANTHER" id="PTHR38031:SF1">
    <property type="entry name" value="SULFUR CARRIER PROTEIN CYSO"/>
    <property type="match status" value="1"/>
</dbReference>
<reference evidence="1" key="1">
    <citation type="submission" date="2021-05" db="EMBL/GenBank/DDBJ databases">
        <title>Complete genome sequence of the cellulolytic planctomycete Telmatocola sphagniphila SP2T and characterization of the first cellulase from planctomycetes.</title>
        <authorList>
            <person name="Rakitin A.L."/>
            <person name="Beletsky A.V."/>
            <person name="Naumoff D.G."/>
            <person name="Kulichevskaya I.S."/>
            <person name="Mardanov A.V."/>
            <person name="Ravin N.V."/>
            <person name="Dedysh S.N."/>
        </authorList>
    </citation>
    <scope>NUCLEOTIDE SEQUENCE</scope>
    <source>
        <strain evidence="1">SP2T</strain>
    </source>
</reference>
<accession>A0A8E6EXM9</accession>
<dbReference type="InterPro" id="IPR052045">
    <property type="entry name" value="Sulfur_Carrier/Prot_Modifier"/>
</dbReference>
<dbReference type="Gene3D" id="3.10.20.30">
    <property type="match status" value="1"/>
</dbReference>
<proteinExistence type="predicted"/>
<dbReference type="EMBL" id="CP074694">
    <property type="protein sequence ID" value="QVL31451.1"/>
    <property type="molecule type" value="Genomic_DNA"/>
</dbReference>
<dbReference type="Pfam" id="PF02597">
    <property type="entry name" value="ThiS"/>
    <property type="match status" value="1"/>
</dbReference>
<protein>
    <submittedName>
        <fullName evidence="1">MoaD/ThiS family protein</fullName>
    </submittedName>
</protein>
<dbReference type="AlphaFoldDB" id="A0A8E6EXM9"/>
<dbReference type="PANTHER" id="PTHR38031">
    <property type="entry name" value="SULFUR CARRIER PROTEIN SLR0821-RELATED"/>
    <property type="match status" value="1"/>
</dbReference>
<gene>
    <name evidence="1" type="ORF">KIH39_21780</name>
</gene>
<sequence>MSVKVQIPPPMREATGGLSDVETSGGTIEAVLKDLIVKHPAIGPKLFKEGKLQMHVNIYLNDEDIRFLDDLQSPVKEGDLVALIPAVAGG</sequence>
<dbReference type="RefSeq" id="WP_213495332.1">
    <property type="nucleotide sequence ID" value="NZ_CP074694.1"/>
</dbReference>
<dbReference type="InterPro" id="IPR003749">
    <property type="entry name" value="ThiS/MoaD-like"/>
</dbReference>
<dbReference type="SUPFAM" id="SSF54285">
    <property type="entry name" value="MoaD/ThiS"/>
    <property type="match status" value="1"/>
</dbReference>